<dbReference type="EMBL" id="VKHT01001740">
    <property type="protein sequence ID" value="MBB0247434.1"/>
    <property type="molecule type" value="Genomic_DNA"/>
</dbReference>
<protein>
    <submittedName>
        <fullName evidence="1">Oxidoreductase</fullName>
    </submittedName>
</protein>
<feature type="non-terminal residue" evidence="1">
    <location>
        <position position="137"/>
    </location>
</feature>
<comment type="caution">
    <text evidence="1">The sequence shown here is derived from an EMBL/GenBank/DDBJ whole genome shotgun (WGS) entry which is preliminary data.</text>
</comment>
<name>A0A7W3Y415_9ACTN</name>
<proteinExistence type="predicted"/>
<keyword evidence="2" id="KW-1185">Reference proteome</keyword>
<evidence type="ECO:0000313" key="2">
    <source>
        <dbReference type="Proteomes" id="UP000538929"/>
    </source>
</evidence>
<accession>A0A7W3Y415</accession>
<dbReference type="AlphaFoldDB" id="A0A7W3Y415"/>
<evidence type="ECO:0000313" key="1">
    <source>
        <dbReference type="EMBL" id="MBB0247434.1"/>
    </source>
</evidence>
<reference evidence="2" key="1">
    <citation type="submission" date="2019-10" db="EMBL/GenBank/DDBJ databases">
        <title>Streptomyces sp. nov., a novel actinobacterium isolated from alkaline environment.</title>
        <authorList>
            <person name="Golinska P."/>
        </authorList>
    </citation>
    <scope>NUCLEOTIDE SEQUENCE [LARGE SCALE GENOMIC DNA]</scope>
    <source>
        <strain evidence="2">DSM 42118</strain>
    </source>
</reference>
<dbReference type="Proteomes" id="UP000538929">
    <property type="component" value="Unassembled WGS sequence"/>
</dbReference>
<organism evidence="1 2">
    <name type="scientific">Streptomyces alkaliphilus</name>
    <dbReference type="NCBI Taxonomy" id="1472722"/>
    <lineage>
        <taxon>Bacteria</taxon>
        <taxon>Bacillati</taxon>
        <taxon>Actinomycetota</taxon>
        <taxon>Actinomycetes</taxon>
        <taxon>Kitasatosporales</taxon>
        <taxon>Streptomycetaceae</taxon>
        <taxon>Streptomyces</taxon>
    </lineage>
</organism>
<sequence>MSPQSPGTDPLAPLADLPGVPEAVEAARAAVDALHRHRVMRRRRTEVAAEAALRGARASAALAGADWGLEEVRRRTDFGTDAQARTVGAALRATAEAAHLRDIWKGSPMRVLARLHLVAEGGVPAGSETGTGAGGTG</sequence>
<gene>
    <name evidence="1" type="ORF">FNQ90_25755</name>
</gene>